<evidence type="ECO:0000313" key="1">
    <source>
        <dbReference type="EMBL" id="HFN01473.1"/>
    </source>
</evidence>
<proteinExistence type="predicted"/>
<gene>
    <name evidence="1" type="ORF">ENR64_27750</name>
</gene>
<dbReference type="EMBL" id="DSRU01000411">
    <property type="protein sequence ID" value="HFN01473.1"/>
    <property type="molecule type" value="Genomic_DNA"/>
</dbReference>
<accession>A0A7C3PHV1</accession>
<organism evidence="1">
    <name type="scientific">Oscillatoriales cyanobacterium SpSt-418</name>
    <dbReference type="NCBI Taxonomy" id="2282169"/>
    <lineage>
        <taxon>Bacteria</taxon>
        <taxon>Bacillati</taxon>
        <taxon>Cyanobacteriota</taxon>
        <taxon>Cyanophyceae</taxon>
        <taxon>Oscillatoriophycideae</taxon>
        <taxon>Oscillatoriales</taxon>
    </lineage>
</organism>
<protein>
    <submittedName>
        <fullName evidence="1">Uncharacterized protein</fullName>
    </submittedName>
</protein>
<comment type="caution">
    <text evidence="1">The sequence shown here is derived from an EMBL/GenBank/DDBJ whole genome shotgun (WGS) entry which is preliminary data.</text>
</comment>
<dbReference type="AlphaFoldDB" id="A0A7C3PHV1"/>
<sequence>MIAVQNEYFCENYSHTENCCPGTDELDAGLATPSQGKVTTNTWFASTMLEKGFAEQSLDQIAALTPSGVFSGTIQSIIFPTYVSEPRQIAQDTWEVDINAARQLIDRKTGDRKTFEVNLTFTVRAVEPPRSPLGDKASFVEQRVYQLRAAGLEITKIKDFIAP</sequence>
<reference evidence="1" key="1">
    <citation type="journal article" date="2020" name="mSystems">
        <title>Genome- and Community-Level Interaction Insights into Carbon Utilization and Element Cycling Functions of Hydrothermarchaeota in Hydrothermal Sediment.</title>
        <authorList>
            <person name="Zhou Z."/>
            <person name="Liu Y."/>
            <person name="Xu W."/>
            <person name="Pan J."/>
            <person name="Luo Z.H."/>
            <person name="Li M."/>
        </authorList>
    </citation>
    <scope>NUCLEOTIDE SEQUENCE [LARGE SCALE GENOMIC DNA]</scope>
    <source>
        <strain evidence="1">SpSt-418</strain>
    </source>
</reference>
<name>A0A7C3PHV1_9CYAN</name>